<protein>
    <submittedName>
        <fullName evidence="1">Uncharacterized protein</fullName>
    </submittedName>
</protein>
<organism evidence="1 2">
    <name type="scientific">Cirrhinus mrigala</name>
    <name type="common">Mrigala</name>
    <dbReference type="NCBI Taxonomy" id="683832"/>
    <lineage>
        <taxon>Eukaryota</taxon>
        <taxon>Metazoa</taxon>
        <taxon>Chordata</taxon>
        <taxon>Craniata</taxon>
        <taxon>Vertebrata</taxon>
        <taxon>Euteleostomi</taxon>
        <taxon>Actinopterygii</taxon>
        <taxon>Neopterygii</taxon>
        <taxon>Teleostei</taxon>
        <taxon>Ostariophysi</taxon>
        <taxon>Cypriniformes</taxon>
        <taxon>Cyprinidae</taxon>
        <taxon>Labeoninae</taxon>
        <taxon>Labeonini</taxon>
        <taxon>Cirrhinus</taxon>
    </lineage>
</organism>
<name>A0ABD0R964_CIRMR</name>
<evidence type="ECO:0000313" key="1">
    <source>
        <dbReference type="EMBL" id="KAL0194296.1"/>
    </source>
</evidence>
<feature type="non-terminal residue" evidence="1">
    <location>
        <position position="1"/>
    </location>
</feature>
<dbReference type="Proteomes" id="UP001529510">
    <property type="component" value="Unassembled WGS sequence"/>
</dbReference>
<feature type="non-terminal residue" evidence="1">
    <location>
        <position position="56"/>
    </location>
</feature>
<evidence type="ECO:0000313" key="2">
    <source>
        <dbReference type="Proteomes" id="UP001529510"/>
    </source>
</evidence>
<reference evidence="1 2" key="1">
    <citation type="submission" date="2024-05" db="EMBL/GenBank/DDBJ databases">
        <title>Genome sequencing and assembly of Indian major carp, Cirrhinus mrigala (Hamilton, 1822).</title>
        <authorList>
            <person name="Mohindra V."/>
            <person name="Chowdhury L.M."/>
            <person name="Lal K."/>
            <person name="Jena J.K."/>
        </authorList>
    </citation>
    <scope>NUCLEOTIDE SEQUENCE [LARGE SCALE GENOMIC DNA]</scope>
    <source>
        <strain evidence="1">CM1030</strain>
        <tissue evidence="1">Blood</tissue>
    </source>
</reference>
<keyword evidence="2" id="KW-1185">Reference proteome</keyword>
<proteinExistence type="predicted"/>
<comment type="caution">
    <text evidence="1">The sequence shown here is derived from an EMBL/GenBank/DDBJ whole genome shotgun (WGS) entry which is preliminary data.</text>
</comment>
<gene>
    <name evidence="1" type="ORF">M9458_012592</name>
</gene>
<sequence length="56" mass="6208">DHTLTETPPTHDPTYHLFTYQLSPEVTPVHSAPCSMDTAQNQPCMYGSSQVGMEDL</sequence>
<dbReference type="AlphaFoldDB" id="A0ABD0R964"/>
<accession>A0ABD0R964</accession>
<dbReference type="EMBL" id="JAMKFB020000005">
    <property type="protein sequence ID" value="KAL0194296.1"/>
    <property type="molecule type" value="Genomic_DNA"/>
</dbReference>